<name>L9W8Q6_9EURY</name>
<gene>
    <name evidence="3" type="ORF">C496_04490</name>
</gene>
<organism evidence="3 4">
    <name type="scientific">Natronorubrum tibetense GA33</name>
    <dbReference type="NCBI Taxonomy" id="1114856"/>
    <lineage>
        <taxon>Archaea</taxon>
        <taxon>Methanobacteriati</taxon>
        <taxon>Methanobacteriota</taxon>
        <taxon>Stenosarchaea group</taxon>
        <taxon>Halobacteria</taxon>
        <taxon>Halobacteriales</taxon>
        <taxon>Natrialbaceae</taxon>
        <taxon>Natronorubrum</taxon>
    </lineage>
</organism>
<proteinExistence type="predicted"/>
<dbReference type="STRING" id="1114856.GCA_000383975_01320"/>
<evidence type="ECO:0000313" key="3">
    <source>
        <dbReference type="EMBL" id="ELY44708.1"/>
    </source>
</evidence>
<comment type="caution">
    <text evidence="3">The sequence shown here is derived from an EMBL/GenBank/DDBJ whole genome shotgun (WGS) entry which is preliminary data.</text>
</comment>
<sequence>MNANAKTAFGIGALVALAAAASAGVFVWSGSQAATWFVIVGIPLITVAGIALYVRGVIARSGTSEQQFVRTRAQSTAEEFQTCIRRINELQNAYSDWNPAIDARLDSVAGDFRAEGVDFDLESGAYDLGKGVNNADLPAFEQLSTEVDNLETTVDASLREFGEEELSRIETTLERLDEATLVQFDRRLQRPVDDAPIPEFRDAIDSAREDAVETIETAIETVREMGRGETRPDDSEAVERDLESASEAVDRYEFESAADSILAAQDRLRDEFAGSFEMERDAVLALTAAVTEADVAEHVDADYLDDVSRIESTVDGMDSALDLTELSRPRSELRRTCVDMIATMERELAADVRTLRNADLPSGYYTEPAVVDEQFVDEINEIDDFGEFTERWATIAAELRDALDTASTKAAVIDAYDDVAETIETELEQHGEVTGDALPVRHADQFLGLYFRRNDSVEFDPDTPLLRRGTVETHELTIDITYDRGGETRTATIELTDSGYTETVTIETRIAGTATITDVPAGTYTLSADPGDEMFGRVEREIRLEEETTTSIEFTEQSLREQVCADVETDIEAILPEVRPRLETLFEDEGYVSTATDLPVRSSYAPCVLAVWADQTSYDVCRDGEAVVVYDRDQLERELTNVLRYNVESGDRLAFDELEQNFLSAPVPGPVIRDVIEGIDSEHRVTATETAIEVH</sequence>
<dbReference type="Proteomes" id="UP000011599">
    <property type="component" value="Unassembled WGS sequence"/>
</dbReference>
<dbReference type="OrthoDB" id="204713at2157"/>
<keyword evidence="2" id="KW-1133">Transmembrane helix</keyword>
<dbReference type="EMBL" id="AOHW01000011">
    <property type="protein sequence ID" value="ELY44708.1"/>
    <property type="molecule type" value="Genomic_DNA"/>
</dbReference>
<dbReference type="eggNOG" id="arCOG11742">
    <property type="taxonomic scope" value="Archaea"/>
</dbReference>
<reference evidence="3 4" key="1">
    <citation type="journal article" date="2014" name="PLoS Genet.">
        <title>Phylogenetically driven sequencing of extremely halophilic archaea reveals strategies for static and dynamic osmo-response.</title>
        <authorList>
            <person name="Becker E.A."/>
            <person name="Seitzer P.M."/>
            <person name="Tritt A."/>
            <person name="Larsen D."/>
            <person name="Krusor M."/>
            <person name="Yao A.I."/>
            <person name="Wu D."/>
            <person name="Madern D."/>
            <person name="Eisen J.A."/>
            <person name="Darling A.E."/>
            <person name="Facciotti M.T."/>
        </authorList>
    </citation>
    <scope>NUCLEOTIDE SEQUENCE [LARGE SCALE GENOMIC DNA]</scope>
    <source>
        <strain evidence="3 4">GA33</strain>
    </source>
</reference>
<evidence type="ECO:0000256" key="1">
    <source>
        <dbReference type="SAM" id="Coils"/>
    </source>
</evidence>
<dbReference type="PATRIC" id="fig|1114856.3.peg.932"/>
<accession>L9W8Q6</accession>
<dbReference type="RefSeq" id="WP_006088656.1">
    <property type="nucleotide sequence ID" value="NZ_AOHW01000011.1"/>
</dbReference>
<protein>
    <submittedName>
        <fullName evidence="3">Coiled-coil protein</fullName>
    </submittedName>
</protein>
<evidence type="ECO:0000256" key="2">
    <source>
        <dbReference type="SAM" id="Phobius"/>
    </source>
</evidence>
<keyword evidence="1" id="KW-0175">Coiled coil</keyword>
<dbReference type="AlphaFoldDB" id="L9W8Q6"/>
<keyword evidence="4" id="KW-1185">Reference proteome</keyword>
<keyword evidence="2" id="KW-0472">Membrane</keyword>
<keyword evidence="2" id="KW-0812">Transmembrane</keyword>
<evidence type="ECO:0000313" key="4">
    <source>
        <dbReference type="Proteomes" id="UP000011599"/>
    </source>
</evidence>
<feature type="transmembrane region" description="Helical" evidence="2">
    <location>
        <begin position="33"/>
        <end position="54"/>
    </location>
</feature>
<feature type="coiled-coil region" evidence="1">
    <location>
        <begin position="140"/>
        <end position="179"/>
    </location>
</feature>